<dbReference type="PROSITE" id="PS51257">
    <property type="entry name" value="PROKAR_LIPOPROTEIN"/>
    <property type="match status" value="1"/>
</dbReference>
<dbReference type="RefSeq" id="WP_219479589.1">
    <property type="nucleotide sequence ID" value="NZ_JAHXCT010000002.1"/>
</dbReference>
<accession>A0ABS6YAP4</accession>
<reference evidence="2 3" key="1">
    <citation type="submission" date="2021-07" db="EMBL/GenBank/DDBJ databases">
        <title>Genomic diversity and antimicrobial resistance of Prevotella spp. isolated from chronic lung disease airways.</title>
        <authorList>
            <person name="Webb K.A."/>
            <person name="Olagoke O.S."/>
            <person name="Baird T."/>
            <person name="Neill J."/>
            <person name="Pham A."/>
            <person name="Wells T.J."/>
            <person name="Ramsay K.A."/>
            <person name="Bell S.C."/>
            <person name="Sarovich D.S."/>
            <person name="Price E.P."/>
        </authorList>
    </citation>
    <scope>NUCLEOTIDE SEQUENCE [LARGE SCALE GENOMIC DNA]</scope>
    <source>
        <strain evidence="2 3">SCHI0011.S.12</strain>
    </source>
</reference>
<feature type="signal peptide" evidence="1">
    <location>
        <begin position="1"/>
        <end position="20"/>
    </location>
</feature>
<dbReference type="EMBL" id="JAHXCT010000002">
    <property type="protein sequence ID" value="MBW4768642.1"/>
    <property type="molecule type" value="Genomic_DNA"/>
</dbReference>
<feature type="chain" id="PRO_5046898552" description="Major fimbrial subunit protein N-terminal domain-containing protein" evidence="1">
    <location>
        <begin position="21"/>
        <end position="716"/>
    </location>
</feature>
<keyword evidence="3" id="KW-1185">Reference proteome</keyword>
<proteinExistence type="predicted"/>
<keyword evidence="1" id="KW-0732">Signal</keyword>
<evidence type="ECO:0000313" key="3">
    <source>
        <dbReference type="Proteomes" id="UP000788426"/>
    </source>
</evidence>
<gene>
    <name evidence="2" type="ORF">KZO38_02560</name>
</gene>
<evidence type="ECO:0000313" key="2">
    <source>
        <dbReference type="EMBL" id="MBW4768642.1"/>
    </source>
</evidence>
<comment type="caution">
    <text evidence="2">The sequence shown here is derived from an EMBL/GenBank/DDBJ whole genome shotgun (WGS) entry which is preliminary data.</text>
</comment>
<dbReference type="Proteomes" id="UP000788426">
    <property type="component" value="Unassembled WGS sequence"/>
</dbReference>
<evidence type="ECO:0008006" key="4">
    <source>
        <dbReference type="Google" id="ProtNLM"/>
    </source>
</evidence>
<organism evidence="2 3">
    <name type="scientific">Hoylesella nanceiensis</name>
    <dbReference type="NCBI Taxonomy" id="425941"/>
    <lineage>
        <taxon>Bacteria</taxon>
        <taxon>Pseudomonadati</taxon>
        <taxon>Bacteroidota</taxon>
        <taxon>Bacteroidia</taxon>
        <taxon>Bacteroidales</taxon>
        <taxon>Prevotellaceae</taxon>
        <taxon>Hoylesella</taxon>
    </lineage>
</organism>
<sequence>MKKLTSLLAIMMLVFFVACNSENNIIDDQEQGTALTVPMSLELTGNVDKPVNVQMMAFKSDETTGIPVPQSLKNVGSTINVTCIFKSTDASQPVTKVVIPWTVTSEGVLELLPKTTFNMATGTDISKGTWYVCGVIGGVVSGTPSRNVTGIQFKRVAARAVAGANFDADIPYVFTWRRLTAHPTSNKLRSENPVSLSPLGTFSRLTVSNKTGFGIKYKGIRVITSNKTEGKLDLDNIVNSTLKDTPSNIESTDKSYASTFKIIQTAGKPKNCNLYYADYSFDEVQVQNGASDPAYTYIWMVPDVQKIEFTAPGGVQKTNYIEKAQVLLHAAPINPSDPSIDMLPVYGTRAFFTNGKSYSFKGVATFEYAPLHYVAKRDNFGTDDSYSSADDDISKTIAYDVEEYERNLSNIPAGYYAADRTKWATIFNNTFSFIGLAPFKYGTYQKAPTHRVLTPCNLKEKKTYVHSYAGAAFKDNYRGFNSITYMMGMEGVANRLTDKSLGATYLDYNTVPYTAASFAPVNYGSSFTVNDYPIATDNKYRYTIRWEDINFSRNDQSALKLRQRYLGEHFVLDLEDIANEKFWEPLDSDYPSDLTRIFPYKGCYAFNAGNGPFMLYKRLQGAMYYVNEPFDRTSDNIVGSATTDTSDSYASLTLRGNGGTDNYGYASGFKFPIRKGARPEVRTGVNRGKTIVWESTVDFITMRAAVRLWKINPSNH</sequence>
<evidence type="ECO:0000256" key="1">
    <source>
        <dbReference type="SAM" id="SignalP"/>
    </source>
</evidence>
<protein>
    <recommendedName>
        <fullName evidence="4">Major fimbrial subunit protein N-terminal domain-containing protein</fullName>
    </recommendedName>
</protein>
<name>A0ABS6YAP4_9BACT</name>